<dbReference type="GO" id="GO:0045820">
    <property type="term" value="P:negative regulation of glycolytic process"/>
    <property type="evidence" value="ECO:0007669"/>
    <property type="project" value="TreeGrafter"/>
</dbReference>
<feature type="binding site" evidence="3">
    <location>
        <begin position="7"/>
        <end position="14"/>
    </location>
    <ligand>
        <name>substrate</name>
    </ligand>
</feature>
<feature type="active site" description="Proton donor/acceptor" evidence="2">
    <location>
        <position position="81"/>
    </location>
</feature>
<accession>A0A1D9P3T1</accession>
<name>A0A1D9P3T1_9FIRM</name>
<dbReference type="PIRSF" id="PIRSF000709">
    <property type="entry name" value="6PFK_2-Ptase"/>
    <property type="match status" value="1"/>
</dbReference>
<feature type="active site" description="Tele-phosphohistidine intermediate" evidence="2">
    <location>
        <position position="8"/>
    </location>
</feature>
<dbReference type="InterPro" id="IPR013078">
    <property type="entry name" value="His_Pase_superF_clade-1"/>
</dbReference>
<feature type="binding site" evidence="3">
    <location>
        <position position="57"/>
    </location>
    <ligand>
        <name>substrate</name>
    </ligand>
</feature>
<dbReference type="EMBL" id="CP017831">
    <property type="protein sequence ID" value="AOZ96825.1"/>
    <property type="molecule type" value="Genomic_DNA"/>
</dbReference>
<dbReference type="OrthoDB" id="9781415at2"/>
<dbReference type="PANTHER" id="PTHR46517:SF1">
    <property type="entry name" value="FRUCTOSE-2,6-BISPHOSPHATASE TIGAR"/>
    <property type="match status" value="1"/>
</dbReference>
<evidence type="ECO:0000256" key="1">
    <source>
        <dbReference type="ARBA" id="ARBA00022801"/>
    </source>
</evidence>
<dbReference type="KEGG" id="bhu:bhn_I1792"/>
<dbReference type="PANTHER" id="PTHR46517">
    <property type="entry name" value="FRUCTOSE-2,6-BISPHOSPHATASE TIGAR"/>
    <property type="match status" value="1"/>
</dbReference>
<dbReference type="AlphaFoldDB" id="A0A1D9P3T1"/>
<dbReference type="SUPFAM" id="SSF53254">
    <property type="entry name" value="Phosphoglycerate mutase-like"/>
    <property type="match status" value="1"/>
</dbReference>
<dbReference type="InterPro" id="IPR029033">
    <property type="entry name" value="His_PPase_superfam"/>
</dbReference>
<dbReference type="GO" id="GO:0004331">
    <property type="term" value="F:fructose-2,6-bisphosphate 2-phosphatase activity"/>
    <property type="evidence" value="ECO:0007669"/>
    <property type="project" value="TreeGrafter"/>
</dbReference>
<evidence type="ECO:0000313" key="5">
    <source>
        <dbReference type="Proteomes" id="UP000179284"/>
    </source>
</evidence>
<protein>
    <submittedName>
        <fullName evidence="4">Histidine phosphatase superfamily protein</fullName>
    </submittedName>
</protein>
<dbReference type="Pfam" id="PF00300">
    <property type="entry name" value="His_Phos_1"/>
    <property type="match status" value="1"/>
</dbReference>
<keyword evidence="1" id="KW-0378">Hydrolase</keyword>
<reference evidence="5" key="1">
    <citation type="submission" date="2016-10" db="EMBL/GenBank/DDBJ databases">
        <title>The complete genome sequence of the rumen bacterium Butyrivibrio hungatei MB2003.</title>
        <authorList>
            <person name="Palevich N."/>
            <person name="Kelly W.J."/>
            <person name="Leahy S.C."/>
            <person name="Altermann E."/>
            <person name="Rakonjac J."/>
            <person name="Attwood G.T."/>
        </authorList>
    </citation>
    <scope>NUCLEOTIDE SEQUENCE [LARGE SCALE GENOMIC DNA]</scope>
    <source>
        <strain evidence="5">MB2003</strain>
    </source>
</reference>
<dbReference type="SMART" id="SM00855">
    <property type="entry name" value="PGAM"/>
    <property type="match status" value="1"/>
</dbReference>
<dbReference type="InterPro" id="IPR001345">
    <property type="entry name" value="PG/BPGM_mutase_AS"/>
</dbReference>
<dbReference type="CDD" id="cd07067">
    <property type="entry name" value="HP_PGM_like"/>
    <property type="match status" value="1"/>
</dbReference>
<evidence type="ECO:0000313" key="4">
    <source>
        <dbReference type="EMBL" id="AOZ96825.1"/>
    </source>
</evidence>
<dbReference type="GO" id="GO:0043456">
    <property type="term" value="P:regulation of pentose-phosphate shunt"/>
    <property type="evidence" value="ECO:0007669"/>
    <property type="project" value="TreeGrafter"/>
</dbReference>
<evidence type="ECO:0000256" key="2">
    <source>
        <dbReference type="PIRSR" id="PIRSR613078-1"/>
    </source>
</evidence>
<evidence type="ECO:0000256" key="3">
    <source>
        <dbReference type="PIRSR" id="PIRSR613078-2"/>
    </source>
</evidence>
<gene>
    <name evidence="4" type="ORF">bhn_I1792</name>
</gene>
<dbReference type="RefSeq" id="WP_071176487.1">
    <property type="nucleotide sequence ID" value="NZ_CP017831.1"/>
</dbReference>
<dbReference type="InterPro" id="IPR051695">
    <property type="entry name" value="Phosphoglycerate_Mutase"/>
</dbReference>
<dbReference type="PROSITE" id="PS00175">
    <property type="entry name" value="PG_MUTASE"/>
    <property type="match status" value="1"/>
</dbReference>
<dbReference type="Gene3D" id="3.40.50.1240">
    <property type="entry name" value="Phosphoglycerate mutase-like"/>
    <property type="match status" value="1"/>
</dbReference>
<dbReference type="Proteomes" id="UP000179284">
    <property type="component" value="Chromosome I"/>
</dbReference>
<keyword evidence="5" id="KW-1185">Reference proteome</keyword>
<organism evidence="4 5">
    <name type="scientific">Butyrivibrio hungatei</name>
    <dbReference type="NCBI Taxonomy" id="185008"/>
    <lineage>
        <taxon>Bacteria</taxon>
        <taxon>Bacillati</taxon>
        <taxon>Bacillota</taxon>
        <taxon>Clostridia</taxon>
        <taxon>Lachnospirales</taxon>
        <taxon>Lachnospiraceae</taxon>
        <taxon>Butyrivibrio</taxon>
    </lineage>
</organism>
<dbReference type="GO" id="GO:0005829">
    <property type="term" value="C:cytosol"/>
    <property type="evidence" value="ECO:0007669"/>
    <property type="project" value="TreeGrafter"/>
</dbReference>
<proteinExistence type="predicted"/>
<sequence>MKIYVTRHGQTDYNAAKLMQGQIDIPLNEKGKSQARAVGEKLAGVKFDKVFASTLGRAVTTASLISGVPEDEVVKDERIIEAAFGDFEGVGYFKVSIPMFLYWGFPEIFPCPKKNGVEDIPSMVSRINSFLSELEKQNYENVLLVCHGGIIRVIRGYLEDSKKGFIWRPRPKNCEVFVYESVDGKHKLVEDIK</sequence>